<dbReference type="Pfam" id="PF07422">
    <property type="entry name" value="s48_45"/>
    <property type="match status" value="2"/>
</dbReference>
<dbReference type="GeneID" id="39734630"/>
<feature type="chain" id="PRO_5012565848" evidence="10">
    <location>
        <begin position="19"/>
        <end position="355"/>
    </location>
</feature>
<evidence type="ECO:0000256" key="2">
    <source>
        <dbReference type="ARBA" id="ARBA00004241"/>
    </source>
</evidence>
<evidence type="ECO:0000313" key="12">
    <source>
        <dbReference type="EMBL" id="CRG98537.1"/>
    </source>
</evidence>
<feature type="domain" description="6-Cys" evidence="11">
    <location>
        <begin position="218"/>
        <end position="355"/>
    </location>
</feature>
<evidence type="ECO:0000256" key="10">
    <source>
        <dbReference type="SAM" id="SignalP"/>
    </source>
</evidence>
<keyword evidence="3" id="KW-1003">Cell membrane</keyword>
<feature type="compositionally biased region" description="Basic and acidic residues" evidence="9">
    <location>
        <begin position="130"/>
        <end position="146"/>
    </location>
</feature>
<dbReference type="Proteomes" id="UP000220158">
    <property type="component" value="Chromosome 3"/>
</dbReference>
<dbReference type="KEGG" id="prel:PRELSG_0302200"/>
<evidence type="ECO:0000256" key="1">
    <source>
        <dbReference type="ARBA" id="ARBA00004236"/>
    </source>
</evidence>
<keyword evidence="6" id="KW-0472">Membrane</keyword>
<gene>
    <name evidence="12" type="ORF">PRELSG_0302200</name>
</gene>
<evidence type="ECO:0000256" key="4">
    <source>
        <dbReference type="ARBA" id="ARBA00022729"/>
    </source>
</evidence>
<feature type="domain" description="6-Cys" evidence="11">
    <location>
        <begin position="21"/>
        <end position="132"/>
    </location>
</feature>
<dbReference type="PANTHER" id="PTHR38796">
    <property type="match status" value="1"/>
</dbReference>
<dbReference type="InterPro" id="IPR038160">
    <property type="entry name" value="6_CYS_dom_sf"/>
</dbReference>
<dbReference type="PROSITE" id="PS51701">
    <property type="entry name" value="6_CYS"/>
    <property type="match status" value="2"/>
</dbReference>
<dbReference type="OrthoDB" id="392647at2759"/>
<evidence type="ECO:0000256" key="5">
    <source>
        <dbReference type="ARBA" id="ARBA00022737"/>
    </source>
</evidence>
<dbReference type="RefSeq" id="XP_028531547.1">
    <property type="nucleotide sequence ID" value="XM_028680008.1"/>
</dbReference>
<dbReference type="InterPro" id="IPR010884">
    <property type="entry name" value="6_CYS_dom"/>
</dbReference>
<evidence type="ECO:0000256" key="7">
    <source>
        <dbReference type="ARBA" id="ARBA00023157"/>
    </source>
</evidence>
<dbReference type="VEuPathDB" id="PlasmoDB:PRELSG_0302200"/>
<keyword evidence="5" id="KW-0677">Repeat</keyword>
<protein>
    <submittedName>
        <fullName evidence="12">6-cysteine protein, putative</fullName>
    </submittedName>
</protein>
<evidence type="ECO:0000256" key="8">
    <source>
        <dbReference type="ARBA" id="ARBA00023180"/>
    </source>
</evidence>
<dbReference type="Gene3D" id="2.60.40.2860">
    <property type="match status" value="2"/>
</dbReference>
<dbReference type="PANTHER" id="PTHR38796:SF1">
    <property type="entry name" value="ANCHORED PROTEIN, PUTATIVE (AFU_ORTHOLOGUE AFUA_4G09600)-RELATED"/>
    <property type="match status" value="1"/>
</dbReference>
<evidence type="ECO:0000259" key="11">
    <source>
        <dbReference type="PROSITE" id="PS51701"/>
    </source>
</evidence>
<organism evidence="12 13">
    <name type="scientific">Plasmodium relictum</name>
    <dbReference type="NCBI Taxonomy" id="85471"/>
    <lineage>
        <taxon>Eukaryota</taxon>
        <taxon>Sar</taxon>
        <taxon>Alveolata</taxon>
        <taxon>Apicomplexa</taxon>
        <taxon>Aconoidasida</taxon>
        <taxon>Haemosporida</taxon>
        <taxon>Plasmodiidae</taxon>
        <taxon>Plasmodium</taxon>
        <taxon>Plasmodium (Haemamoeba)</taxon>
    </lineage>
</organism>
<evidence type="ECO:0000256" key="6">
    <source>
        <dbReference type="ARBA" id="ARBA00023136"/>
    </source>
</evidence>
<dbReference type="GO" id="GO:0009986">
    <property type="term" value="C:cell surface"/>
    <property type="evidence" value="ECO:0007669"/>
    <property type="project" value="UniProtKB-SubCell"/>
</dbReference>
<feature type="region of interest" description="Disordered" evidence="9">
    <location>
        <begin position="130"/>
        <end position="152"/>
    </location>
</feature>
<comment type="subcellular location">
    <subcellularLocation>
        <location evidence="1">Cell membrane</location>
    </subcellularLocation>
    <subcellularLocation>
        <location evidence="2">Cell surface</location>
    </subcellularLocation>
</comment>
<keyword evidence="7" id="KW-1015">Disulfide bond</keyword>
<keyword evidence="13" id="KW-1185">Reference proteome</keyword>
<evidence type="ECO:0000313" key="13">
    <source>
        <dbReference type="Proteomes" id="UP000220158"/>
    </source>
</evidence>
<reference evidence="12 13" key="1">
    <citation type="submission" date="2015-04" db="EMBL/GenBank/DDBJ databases">
        <authorList>
            <consortium name="Pathogen Informatics"/>
        </authorList>
    </citation>
    <scope>NUCLEOTIDE SEQUENCE [LARGE SCALE GENOMIC DNA]</scope>
    <source>
        <strain evidence="12 13">SGS1</strain>
    </source>
</reference>
<feature type="signal peptide" evidence="10">
    <location>
        <begin position="1"/>
        <end position="18"/>
    </location>
</feature>
<evidence type="ECO:0000256" key="3">
    <source>
        <dbReference type="ARBA" id="ARBA00022475"/>
    </source>
</evidence>
<dbReference type="GO" id="GO:0005886">
    <property type="term" value="C:plasma membrane"/>
    <property type="evidence" value="ECO:0007669"/>
    <property type="project" value="UniProtKB-SubCell"/>
</dbReference>
<keyword evidence="8" id="KW-0325">Glycoprotein</keyword>
<dbReference type="AlphaFoldDB" id="A0A1J1H0U7"/>
<dbReference type="EMBL" id="LN835298">
    <property type="protein sequence ID" value="CRG98537.1"/>
    <property type="molecule type" value="Genomic_DNA"/>
</dbReference>
<proteinExistence type="predicted"/>
<accession>A0A1J1H0U7</accession>
<keyword evidence="4 10" id="KW-0732">Signal</keyword>
<evidence type="ECO:0000256" key="9">
    <source>
        <dbReference type="SAM" id="MobiDB-lite"/>
    </source>
</evidence>
<name>A0A1J1H0U7_PLARL</name>
<dbReference type="SMART" id="SM00970">
    <property type="entry name" value="s48_45"/>
    <property type="match status" value="2"/>
</dbReference>
<dbReference type="InterPro" id="IPR051444">
    <property type="entry name" value="Parasite_Repro/Invasion_Surf"/>
</dbReference>
<sequence>MNIYILYALLLCIKQFSAYPENHVCDFTKEENLIKHSNNKICEINAKPFDILTFICPKHAGTKCFHSVSLYNDTKNLNRSVISINTILYGSIAYENNLIVSPAVIKNQTFHCFCDLQTDEENKVLPVEVKEEKKEKGKEEKEKKEEEEQIIEEEEQINENDQRALDKVNKLVNNIQKKNEQQQQDNEEVVLEEPQLVVKKSTHKYGIMKVVVSKNSYKISGCDFGVAFSDHFTKPFPLEKHNGGRVCRIEAKPGDFVGFKCIYDTHGSTEPNNCFDNVFYNNTSTNLKDIMPGYISYGSTENNYYAYYLQLPHFIQSDYTIQCKCRSTQHEFDNYIFELNVKGGESGIIKKSFRS</sequence>